<evidence type="ECO:0000256" key="6">
    <source>
        <dbReference type="ARBA" id="ARBA00022475"/>
    </source>
</evidence>
<protein>
    <recommendedName>
        <fullName evidence="4 16">Succinate dehydrogenase hydrophobic membrane anchor subunit</fullName>
    </recommendedName>
</protein>
<keyword evidence="14 18" id="KW-0408">Iron</keyword>
<evidence type="ECO:0000256" key="4">
    <source>
        <dbReference type="ARBA" id="ARBA00019425"/>
    </source>
</evidence>
<comment type="function">
    <text evidence="1 16">Membrane-anchoring subunit of succinate dehydrogenase (SDH).</text>
</comment>
<dbReference type="UniPathway" id="UPA00223"/>
<keyword evidence="5 16" id="KW-0813">Transport</keyword>
<dbReference type="GO" id="GO:0020037">
    <property type="term" value="F:heme binding"/>
    <property type="evidence" value="ECO:0007669"/>
    <property type="project" value="InterPro"/>
</dbReference>
<dbReference type="Pfam" id="PF01127">
    <property type="entry name" value="Sdh_cyt"/>
    <property type="match status" value="1"/>
</dbReference>
<dbReference type="PANTHER" id="PTHR38689">
    <property type="entry name" value="SUCCINATE DEHYDROGENASE HYDROPHOBIC MEMBRANE ANCHOR SUBUNIT"/>
    <property type="match status" value="1"/>
</dbReference>
<feature type="transmembrane region" description="Helical" evidence="19">
    <location>
        <begin position="21"/>
        <end position="39"/>
    </location>
</feature>
<evidence type="ECO:0000256" key="1">
    <source>
        <dbReference type="ARBA" id="ARBA00004050"/>
    </source>
</evidence>
<reference evidence="20 21" key="1">
    <citation type="submission" date="2018-07" db="EMBL/GenBank/DDBJ databases">
        <title>Genomic Encyclopedia of Type Strains, Phase IV (KMG-IV): sequencing the most valuable type-strain genomes for metagenomic binning, comparative biology and taxonomic classification.</title>
        <authorList>
            <person name="Goeker M."/>
        </authorList>
    </citation>
    <scope>NUCLEOTIDE SEQUENCE [LARGE SCALE GENOMIC DNA]</scope>
    <source>
        <strain evidence="20 21">DSM 26407</strain>
    </source>
</reference>
<evidence type="ECO:0000256" key="15">
    <source>
        <dbReference type="ARBA" id="ARBA00023136"/>
    </source>
</evidence>
<dbReference type="Proteomes" id="UP000252707">
    <property type="component" value="Unassembled WGS sequence"/>
</dbReference>
<evidence type="ECO:0000256" key="11">
    <source>
        <dbReference type="ARBA" id="ARBA00022723"/>
    </source>
</evidence>
<keyword evidence="10 19" id="KW-0812">Transmembrane</keyword>
<evidence type="ECO:0000256" key="19">
    <source>
        <dbReference type="SAM" id="Phobius"/>
    </source>
</evidence>
<dbReference type="EMBL" id="QPJY01000006">
    <property type="protein sequence ID" value="RCX29797.1"/>
    <property type="molecule type" value="Genomic_DNA"/>
</dbReference>
<accession>A0A369CAX6</accession>
<dbReference type="GO" id="GO:0005886">
    <property type="term" value="C:plasma membrane"/>
    <property type="evidence" value="ECO:0007669"/>
    <property type="project" value="UniProtKB-SubCell"/>
</dbReference>
<comment type="subcellular location">
    <subcellularLocation>
        <location evidence="2 16">Cell inner membrane</location>
        <topology evidence="2 16">Multi-pass membrane protein</topology>
    </subcellularLocation>
</comment>
<dbReference type="InterPro" id="IPR034804">
    <property type="entry name" value="SQR/QFR_C/D"/>
</dbReference>
<keyword evidence="12 16" id="KW-0249">Electron transport</keyword>
<keyword evidence="8 16" id="KW-0816">Tricarboxylic acid cycle</keyword>
<feature type="binding site" description="axial binding residue" evidence="18">
    <location>
        <position position="71"/>
    </location>
    <ligand>
        <name>heme</name>
        <dbReference type="ChEBI" id="CHEBI:30413"/>
        <note>ligand shared with second transmembrane subunit</note>
    </ligand>
    <ligandPart>
        <name>Fe</name>
        <dbReference type="ChEBI" id="CHEBI:18248"/>
    </ligandPart>
</feature>
<evidence type="ECO:0000313" key="21">
    <source>
        <dbReference type="Proteomes" id="UP000252707"/>
    </source>
</evidence>
<keyword evidence="13 19" id="KW-1133">Transmembrane helix</keyword>
<evidence type="ECO:0000256" key="18">
    <source>
        <dbReference type="PIRSR" id="PIRSR000169-2"/>
    </source>
</evidence>
<evidence type="ECO:0000256" key="5">
    <source>
        <dbReference type="ARBA" id="ARBA00022448"/>
    </source>
</evidence>
<evidence type="ECO:0000256" key="2">
    <source>
        <dbReference type="ARBA" id="ARBA00004429"/>
    </source>
</evidence>
<dbReference type="InterPro" id="IPR000701">
    <property type="entry name" value="SuccDH_FuR_B_TM-su"/>
</dbReference>
<evidence type="ECO:0000256" key="9">
    <source>
        <dbReference type="ARBA" id="ARBA00022617"/>
    </source>
</evidence>
<evidence type="ECO:0000256" key="17">
    <source>
        <dbReference type="PIRSR" id="PIRSR000169-1"/>
    </source>
</evidence>
<evidence type="ECO:0000256" key="3">
    <source>
        <dbReference type="ARBA" id="ARBA00005163"/>
    </source>
</evidence>
<feature type="binding site" evidence="17">
    <location>
        <position position="83"/>
    </location>
    <ligand>
        <name>a ubiquinone</name>
        <dbReference type="ChEBI" id="CHEBI:16389"/>
    </ligand>
</feature>
<evidence type="ECO:0000256" key="12">
    <source>
        <dbReference type="ARBA" id="ARBA00022982"/>
    </source>
</evidence>
<keyword evidence="7 16" id="KW-0997">Cell inner membrane</keyword>
<dbReference type="GO" id="GO:0009055">
    <property type="term" value="F:electron transfer activity"/>
    <property type="evidence" value="ECO:0007669"/>
    <property type="project" value="TreeGrafter"/>
</dbReference>
<evidence type="ECO:0000256" key="16">
    <source>
        <dbReference type="PIRNR" id="PIRNR000169"/>
    </source>
</evidence>
<comment type="pathway">
    <text evidence="3 16">Carbohydrate metabolism; tricarboxylic acid cycle.</text>
</comment>
<keyword evidence="9 18" id="KW-0349">Heme</keyword>
<sequence length="115" mass="13005">MVDNVAGLARTGLRDWLVQRVSAVILALYTLFLLGFLLLNPDLQFADWQGLFAQGWFRMFTLLSVLSLAGHAWVGVWGVSTDYIHPYWLRLLFQVVVILALVVFVAWAVAILWGN</sequence>
<dbReference type="GO" id="GO:0046872">
    <property type="term" value="F:metal ion binding"/>
    <property type="evidence" value="ECO:0007669"/>
    <property type="project" value="UniProtKB-KW"/>
</dbReference>
<dbReference type="Gene3D" id="1.20.1300.10">
    <property type="entry name" value="Fumarate reductase/succinate dehydrogenase, transmembrane subunit"/>
    <property type="match status" value="1"/>
</dbReference>
<evidence type="ECO:0000313" key="20">
    <source>
        <dbReference type="EMBL" id="RCX29797.1"/>
    </source>
</evidence>
<feature type="transmembrane region" description="Helical" evidence="19">
    <location>
        <begin position="59"/>
        <end position="79"/>
    </location>
</feature>
<gene>
    <name evidence="20" type="ORF">DFQ59_10629</name>
</gene>
<name>A0A369CAX6_9GAMM</name>
<proteinExistence type="predicted"/>
<dbReference type="GO" id="GO:0006099">
    <property type="term" value="P:tricarboxylic acid cycle"/>
    <property type="evidence" value="ECO:0007669"/>
    <property type="project" value="UniProtKB-UniRule"/>
</dbReference>
<keyword evidence="15 16" id="KW-0472">Membrane</keyword>
<comment type="cofactor">
    <cofactor evidence="18">
        <name>heme</name>
        <dbReference type="ChEBI" id="CHEBI:30413"/>
    </cofactor>
    <text evidence="18">The heme is bound between the two transmembrane subunits.</text>
</comment>
<dbReference type="PANTHER" id="PTHR38689:SF1">
    <property type="entry name" value="SUCCINATE DEHYDROGENASE HYDROPHOBIC MEMBRANE ANCHOR SUBUNIT"/>
    <property type="match status" value="1"/>
</dbReference>
<dbReference type="SUPFAM" id="SSF81343">
    <property type="entry name" value="Fumarate reductase respiratory complex transmembrane subunits"/>
    <property type="match status" value="1"/>
</dbReference>
<keyword evidence="11 18" id="KW-0479">Metal-binding</keyword>
<dbReference type="CDD" id="cd03494">
    <property type="entry name" value="SQR_TypeC_SdhD"/>
    <property type="match status" value="1"/>
</dbReference>
<dbReference type="GO" id="GO:0017004">
    <property type="term" value="P:cytochrome complex assembly"/>
    <property type="evidence" value="ECO:0007669"/>
    <property type="project" value="TreeGrafter"/>
</dbReference>
<keyword evidence="6 16" id="KW-1003">Cell membrane</keyword>
<comment type="caution">
    <text evidence="20">The sequence shown here is derived from an EMBL/GenBank/DDBJ whole genome shotgun (WGS) entry which is preliminary data.</text>
</comment>
<evidence type="ECO:0000256" key="8">
    <source>
        <dbReference type="ARBA" id="ARBA00022532"/>
    </source>
</evidence>
<keyword evidence="21" id="KW-1185">Reference proteome</keyword>
<organism evidence="20 21">
    <name type="scientific">Thioalbus denitrificans</name>
    <dbReference type="NCBI Taxonomy" id="547122"/>
    <lineage>
        <taxon>Bacteria</taxon>
        <taxon>Pseudomonadati</taxon>
        <taxon>Pseudomonadota</taxon>
        <taxon>Gammaproteobacteria</taxon>
        <taxon>Chromatiales</taxon>
        <taxon>Ectothiorhodospiraceae</taxon>
        <taxon>Thioalbus</taxon>
    </lineage>
</organism>
<dbReference type="PIRSF" id="PIRSF000169">
    <property type="entry name" value="SDH_D"/>
    <property type="match status" value="1"/>
</dbReference>
<feature type="transmembrane region" description="Helical" evidence="19">
    <location>
        <begin position="91"/>
        <end position="113"/>
    </location>
</feature>
<dbReference type="NCBIfam" id="TIGR02968">
    <property type="entry name" value="succ_dehyd_anc"/>
    <property type="match status" value="1"/>
</dbReference>
<dbReference type="InterPro" id="IPR014312">
    <property type="entry name" value="Succ_DH_anchor"/>
</dbReference>
<evidence type="ECO:0000256" key="14">
    <source>
        <dbReference type="ARBA" id="ARBA00023004"/>
    </source>
</evidence>
<evidence type="ECO:0000256" key="10">
    <source>
        <dbReference type="ARBA" id="ARBA00022692"/>
    </source>
</evidence>
<dbReference type="AlphaFoldDB" id="A0A369CAX6"/>
<evidence type="ECO:0000256" key="7">
    <source>
        <dbReference type="ARBA" id="ARBA00022519"/>
    </source>
</evidence>
<evidence type="ECO:0000256" key="13">
    <source>
        <dbReference type="ARBA" id="ARBA00022989"/>
    </source>
</evidence>
<dbReference type="OrthoDB" id="5612767at2"/>